<dbReference type="Proteomes" id="UP000694727">
    <property type="component" value="Unplaced"/>
</dbReference>
<dbReference type="PANTHER" id="PTHR10370:SF0">
    <property type="entry name" value="ERYTHROPOIETIN"/>
    <property type="match status" value="1"/>
</dbReference>
<dbReference type="AlphaFoldDB" id="A0A8D0TBY8"/>
<evidence type="ECO:0000313" key="9">
    <source>
        <dbReference type="Ensembl" id="ENSSSCP00025044474.1"/>
    </source>
</evidence>
<dbReference type="GO" id="GO:0005179">
    <property type="term" value="F:hormone activity"/>
    <property type="evidence" value="ECO:0007669"/>
    <property type="project" value="UniProtKB-KW"/>
</dbReference>
<dbReference type="GO" id="GO:0005128">
    <property type="term" value="F:erythropoietin receptor binding"/>
    <property type="evidence" value="ECO:0007669"/>
    <property type="project" value="InterPro"/>
</dbReference>
<accession>A0A8D0TBY8</accession>
<dbReference type="GO" id="GO:0043249">
    <property type="term" value="P:erythrocyte maturation"/>
    <property type="evidence" value="ECO:0007669"/>
    <property type="project" value="UniProtKB-KW"/>
</dbReference>
<dbReference type="GO" id="GO:0005576">
    <property type="term" value="C:extracellular region"/>
    <property type="evidence" value="ECO:0007669"/>
    <property type="project" value="UniProtKB-SubCell"/>
</dbReference>
<dbReference type="PANTHER" id="PTHR10370">
    <property type="entry name" value="ERYTHROPOIETIN"/>
    <property type="match status" value="1"/>
</dbReference>
<sequence>VGFLCPEQSLSISGGCLPLVHPTLGEKPRSICESWASGRWVSDRKRGEPNRSVCAQMCSMNEEGRLPGKRVCFLPCKHLKLPQRALEAWEPLHAPGAALKKEKKKIKLSSNPEASLSLRVDLKLSGLHQLASLCGAVSSRSDLIPLAFSKGCSSSPWLRDGIVDLQCTYFTYYGNFKRIMIHVYTNESSRKRDR</sequence>
<evidence type="ECO:0000313" key="10">
    <source>
        <dbReference type="Proteomes" id="UP000694727"/>
    </source>
</evidence>
<reference evidence="9" key="1">
    <citation type="submission" date="2025-08" db="UniProtKB">
        <authorList>
            <consortium name="Ensembl"/>
        </authorList>
    </citation>
    <scope>IDENTIFICATION</scope>
</reference>
<keyword evidence="7" id="KW-0265">Erythrocyte maturation</keyword>
<dbReference type="InterPro" id="IPR003013">
    <property type="entry name" value="Erythroptn"/>
</dbReference>
<keyword evidence="8" id="KW-1015">Disulfide bond</keyword>
<dbReference type="Pfam" id="PF00758">
    <property type="entry name" value="EPO_TPO"/>
    <property type="match status" value="1"/>
</dbReference>
<keyword evidence="6" id="KW-0732">Signal</keyword>
<dbReference type="Ensembl" id="ENSSSCT00025100700.1">
    <property type="protein sequence ID" value="ENSSSCP00025044474.1"/>
    <property type="gene ID" value="ENSSSCG00025073116.1"/>
</dbReference>
<dbReference type="InterPro" id="IPR009079">
    <property type="entry name" value="4_helix_cytokine-like_core"/>
</dbReference>
<evidence type="ECO:0000256" key="5">
    <source>
        <dbReference type="ARBA" id="ARBA00022702"/>
    </source>
</evidence>
<proteinExistence type="inferred from homology"/>
<evidence type="ECO:0000256" key="4">
    <source>
        <dbReference type="ARBA" id="ARBA00022525"/>
    </source>
</evidence>
<evidence type="ECO:0000256" key="3">
    <source>
        <dbReference type="ARBA" id="ARBA00015421"/>
    </source>
</evidence>
<comment type="similarity">
    <text evidence="2">Belongs to the EPO/TPO family.</text>
</comment>
<comment type="subcellular location">
    <subcellularLocation>
        <location evidence="1">Secreted</location>
    </subcellularLocation>
</comment>
<evidence type="ECO:0000256" key="7">
    <source>
        <dbReference type="ARBA" id="ARBA00023057"/>
    </source>
</evidence>
<keyword evidence="4" id="KW-0964">Secreted</keyword>
<dbReference type="InterPro" id="IPR001323">
    <property type="entry name" value="EPO_TPO"/>
</dbReference>
<keyword evidence="5" id="KW-0372">Hormone</keyword>
<name>A0A8D0TBY8_PIG</name>
<dbReference type="PRINTS" id="PR00272">
    <property type="entry name" value="ERYTHROPTN"/>
</dbReference>
<organism evidence="9 10">
    <name type="scientific">Sus scrofa</name>
    <name type="common">Pig</name>
    <dbReference type="NCBI Taxonomy" id="9823"/>
    <lineage>
        <taxon>Eukaryota</taxon>
        <taxon>Metazoa</taxon>
        <taxon>Chordata</taxon>
        <taxon>Craniata</taxon>
        <taxon>Vertebrata</taxon>
        <taxon>Euteleostomi</taxon>
        <taxon>Mammalia</taxon>
        <taxon>Eutheria</taxon>
        <taxon>Laurasiatheria</taxon>
        <taxon>Artiodactyla</taxon>
        <taxon>Suina</taxon>
        <taxon>Suidae</taxon>
        <taxon>Sus</taxon>
    </lineage>
</organism>
<evidence type="ECO:0000256" key="2">
    <source>
        <dbReference type="ARBA" id="ARBA00005782"/>
    </source>
</evidence>
<evidence type="ECO:0000256" key="6">
    <source>
        <dbReference type="ARBA" id="ARBA00022729"/>
    </source>
</evidence>
<evidence type="ECO:0000256" key="1">
    <source>
        <dbReference type="ARBA" id="ARBA00004613"/>
    </source>
</evidence>
<evidence type="ECO:0000256" key="8">
    <source>
        <dbReference type="ARBA" id="ARBA00023157"/>
    </source>
</evidence>
<dbReference type="SUPFAM" id="SSF47266">
    <property type="entry name" value="4-helical cytokines"/>
    <property type="match status" value="1"/>
</dbReference>
<protein>
    <recommendedName>
        <fullName evidence="3">Erythropoietin</fullName>
    </recommendedName>
</protein>